<evidence type="ECO:0000313" key="2">
    <source>
        <dbReference type="Proteomes" id="UP000799118"/>
    </source>
</evidence>
<dbReference type="SUPFAM" id="SSF81383">
    <property type="entry name" value="F-box domain"/>
    <property type="match status" value="1"/>
</dbReference>
<accession>A0A6A4HV09</accession>
<keyword evidence="2" id="KW-1185">Reference proteome</keyword>
<organism evidence="1 2">
    <name type="scientific">Gymnopus androsaceus JB14</name>
    <dbReference type="NCBI Taxonomy" id="1447944"/>
    <lineage>
        <taxon>Eukaryota</taxon>
        <taxon>Fungi</taxon>
        <taxon>Dikarya</taxon>
        <taxon>Basidiomycota</taxon>
        <taxon>Agaricomycotina</taxon>
        <taxon>Agaricomycetes</taxon>
        <taxon>Agaricomycetidae</taxon>
        <taxon>Agaricales</taxon>
        <taxon>Marasmiineae</taxon>
        <taxon>Omphalotaceae</taxon>
        <taxon>Gymnopus</taxon>
    </lineage>
</organism>
<dbReference type="AlphaFoldDB" id="A0A6A4HV09"/>
<evidence type="ECO:0000313" key="1">
    <source>
        <dbReference type="EMBL" id="KAE9402299.1"/>
    </source>
</evidence>
<dbReference type="EMBL" id="ML769436">
    <property type="protein sequence ID" value="KAE9402299.1"/>
    <property type="molecule type" value="Genomic_DNA"/>
</dbReference>
<protein>
    <recommendedName>
        <fullName evidence="3">F-box domain-containing protein</fullName>
    </recommendedName>
</protein>
<sequence>MMVEPLPNELIECILENLYFDKQTLKNCALVGKAWVRASQRGIFEQISFDEFYLRDCLQTRSERLIAIFGVKPHLARDVRFLELLNFGYDKMIRPRYIVRYSLIKPFPSRPKQNAPFDRS</sequence>
<proteinExistence type="predicted"/>
<reference evidence="1" key="1">
    <citation type="journal article" date="2019" name="Environ. Microbiol.">
        <title>Fungal ecological strategies reflected in gene transcription - a case study of two litter decomposers.</title>
        <authorList>
            <person name="Barbi F."/>
            <person name="Kohler A."/>
            <person name="Barry K."/>
            <person name="Baskaran P."/>
            <person name="Daum C."/>
            <person name="Fauchery L."/>
            <person name="Ihrmark K."/>
            <person name="Kuo A."/>
            <person name="LaButti K."/>
            <person name="Lipzen A."/>
            <person name="Morin E."/>
            <person name="Grigoriev I.V."/>
            <person name="Henrissat B."/>
            <person name="Lindahl B."/>
            <person name="Martin F."/>
        </authorList>
    </citation>
    <scope>NUCLEOTIDE SEQUENCE</scope>
    <source>
        <strain evidence="1">JB14</strain>
    </source>
</reference>
<name>A0A6A4HV09_9AGAR</name>
<dbReference type="Proteomes" id="UP000799118">
    <property type="component" value="Unassembled WGS sequence"/>
</dbReference>
<gene>
    <name evidence="1" type="ORF">BT96DRAFT_991276</name>
</gene>
<evidence type="ECO:0008006" key="3">
    <source>
        <dbReference type="Google" id="ProtNLM"/>
    </source>
</evidence>
<dbReference type="InterPro" id="IPR036047">
    <property type="entry name" value="F-box-like_dom_sf"/>
</dbReference>
<dbReference type="OrthoDB" id="2788229at2759"/>